<reference evidence="2 3" key="1">
    <citation type="submission" date="2015-07" db="EMBL/GenBank/DDBJ databases">
        <title>The genome of Habropoda laboriosa.</title>
        <authorList>
            <person name="Pan H."/>
            <person name="Kapheim K."/>
        </authorList>
    </citation>
    <scope>NUCLEOTIDE SEQUENCE [LARGE SCALE GENOMIC DNA]</scope>
    <source>
        <strain evidence="2">0110345459</strain>
    </source>
</reference>
<evidence type="ECO:0000313" key="2">
    <source>
        <dbReference type="EMBL" id="KOC59007.1"/>
    </source>
</evidence>
<feature type="region of interest" description="Disordered" evidence="1">
    <location>
        <begin position="180"/>
        <end position="213"/>
    </location>
</feature>
<proteinExistence type="predicted"/>
<feature type="region of interest" description="Disordered" evidence="1">
    <location>
        <begin position="112"/>
        <end position="153"/>
    </location>
</feature>
<gene>
    <name evidence="2" type="ORF">WH47_00803</name>
</gene>
<evidence type="ECO:0000256" key="1">
    <source>
        <dbReference type="SAM" id="MobiDB-lite"/>
    </source>
</evidence>
<keyword evidence="3" id="KW-1185">Reference proteome</keyword>
<feature type="compositionally biased region" description="Basic and acidic residues" evidence="1">
    <location>
        <begin position="22"/>
        <end position="39"/>
    </location>
</feature>
<sequence>MEAPSGAMTASLGMTKRPKGPKGQDGRDKPKGQAGRDKPGGTSREGQDNCTVGITVFEALALVMCKLLGNICHKHPNKTDEAKPLHNGDYYLQSIGFGYVQATREYLPQIQPSKPFHSTQTPSPPLIQQQTHLPSSNKHPNKHPNKTDEAKPLHTGDYYLQSIGFGYVQATREYLPQIQPSKPFHSTQTPSPPLIQQQTHLPSSNKHPNKTKRLHSVTNPISSANPTTNPHTVFKALALVMGKLLGNSWAGAGRQNGKHSSTQPLSLVTSPITSANPTTYPPTVFKALALVMGKLLGNSWAGAGRQNGKHSSTQPLSLVTNPITSANPTTYPPTVFKALALVMGKLLGNSWAGAGRQNGKHSSTQPLSLVTNPITSANPTAKPPCCCCTHLKIYHHRVLVCLLVLAWLPGLAPS</sequence>
<evidence type="ECO:0000313" key="3">
    <source>
        <dbReference type="Proteomes" id="UP000053825"/>
    </source>
</evidence>
<feature type="region of interest" description="Disordered" evidence="1">
    <location>
        <begin position="1"/>
        <end position="48"/>
    </location>
</feature>
<dbReference type="Proteomes" id="UP000053825">
    <property type="component" value="Unassembled WGS sequence"/>
</dbReference>
<protein>
    <submittedName>
        <fullName evidence="2">Uncharacterized protein</fullName>
    </submittedName>
</protein>
<accession>A0A0L7QK38</accession>
<dbReference type="EMBL" id="KQ414985">
    <property type="protein sequence ID" value="KOC59007.1"/>
    <property type="molecule type" value="Genomic_DNA"/>
</dbReference>
<feature type="compositionally biased region" description="Polar residues" evidence="1">
    <location>
        <begin position="180"/>
        <end position="206"/>
    </location>
</feature>
<organism evidence="2 3">
    <name type="scientific">Habropoda laboriosa</name>
    <dbReference type="NCBI Taxonomy" id="597456"/>
    <lineage>
        <taxon>Eukaryota</taxon>
        <taxon>Metazoa</taxon>
        <taxon>Ecdysozoa</taxon>
        <taxon>Arthropoda</taxon>
        <taxon>Hexapoda</taxon>
        <taxon>Insecta</taxon>
        <taxon>Pterygota</taxon>
        <taxon>Neoptera</taxon>
        <taxon>Endopterygota</taxon>
        <taxon>Hymenoptera</taxon>
        <taxon>Apocrita</taxon>
        <taxon>Aculeata</taxon>
        <taxon>Apoidea</taxon>
        <taxon>Anthophila</taxon>
        <taxon>Apidae</taxon>
        <taxon>Habropoda</taxon>
    </lineage>
</organism>
<dbReference type="AlphaFoldDB" id="A0A0L7QK38"/>
<feature type="compositionally biased region" description="Polar residues" evidence="1">
    <location>
        <begin position="112"/>
        <end position="138"/>
    </location>
</feature>
<name>A0A0L7QK38_9HYME</name>